<proteinExistence type="predicted"/>
<reference evidence="1" key="1">
    <citation type="submission" date="2019-07" db="EMBL/GenBank/DDBJ databases">
        <authorList>
            <person name="Dittberner H."/>
        </authorList>
    </citation>
    <scope>NUCLEOTIDE SEQUENCE [LARGE SCALE GENOMIC DNA]</scope>
</reference>
<gene>
    <name evidence="1" type="ORF">ANE_LOCUS21409</name>
</gene>
<dbReference type="EMBL" id="CABITT030000007">
    <property type="protein sequence ID" value="VVB10965.1"/>
    <property type="molecule type" value="Genomic_DNA"/>
</dbReference>
<protein>
    <submittedName>
        <fullName evidence="1">Uncharacterized protein</fullName>
    </submittedName>
</protein>
<dbReference type="AlphaFoldDB" id="A0A565CBB0"/>
<accession>A0A565CBB0</accession>
<name>A0A565CBB0_9BRAS</name>
<evidence type="ECO:0000313" key="2">
    <source>
        <dbReference type="Proteomes" id="UP000489600"/>
    </source>
</evidence>
<dbReference type="OrthoDB" id="1667587at2759"/>
<sequence length="212" mass="24193">MEDLMKNNKIFQGKELQNCYLFNGKSPLVNRGLTATSNIWYASIPLHIVSGEQHTHQQFIHSLLDHRNSFQKYINCNEFFRLHSCLLFKVGDKSKCLLRSRRSTRFLGSVLPDSVSDALDPAHHHVLQNVVSSGLRSYAVVRKVDKLEGTSSPTQFTSLSLIIFPVSRPFQGNGINDTYSGYCEEYTLSINNKNESLWTLEREFNLCSITNM</sequence>
<keyword evidence="2" id="KW-1185">Reference proteome</keyword>
<dbReference type="Proteomes" id="UP000489600">
    <property type="component" value="Unassembled WGS sequence"/>
</dbReference>
<organism evidence="1 2">
    <name type="scientific">Arabis nemorensis</name>
    <dbReference type="NCBI Taxonomy" id="586526"/>
    <lineage>
        <taxon>Eukaryota</taxon>
        <taxon>Viridiplantae</taxon>
        <taxon>Streptophyta</taxon>
        <taxon>Embryophyta</taxon>
        <taxon>Tracheophyta</taxon>
        <taxon>Spermatophyta</taxon>
        <taxon>Magnoliopsida</taxon>
        <taxon>eudicotyledons</taxon>
        <taxon>Gunneridae</taxon>
        <taxon>Pentapetalae</taxon>
        <taxon>rosids</taxon>
        <taxon>malvids</taxon>
        <taxon>Brassicales</taxon>
        <taxon>Brassicaceae</taxon>
        <taxon>Arabideae</taxon>
        <taxon>Arabis</taxon>
    </lineage>
</organism>
<comment type="caution">
    <text evidence="1">The sequence shown here is derived from an EMBL/GenBank/DDBJ whole genome shotgun (WGS) entry which is preliminary data.</text>
</comment>
<evidence type="ECO:0000313" key="1">
    <source>
        <dbReference type="EMBL" id="VVB10965.1"/>
    </source>
</evidence>